<evidence type="ECO:0008006" key="3">
    <source>
        <dbReference type="Google" id="ProtNLM"/>
    </source>
</evidence>
<evidence type="ECO:0000313" key="1">
    <source>
        <dbReference type="EMBL" id="VUC30786.1"/>
    </source>
</evidence>
<comment type="caution">
    <text evidence="1">The sequence shown here is derived from an EMBL/GenBank/DDBJ whole genome shotgun (WGS) entry which is preliminary data.</text>
</comment>
<sequence length="504" mass="58720">MPSKKLRRSHAGFPTEIWELIFKKLSEEIPDHMQWFSYHFTEPEALPSQLLAIQKLRLVCRTFNNLASPLLCPYLYLDISYESIDRAKELLKNPRIARGLRGIQLSLAYRPENFAYSRSEFSRNWETKLRDACSGLKFELKQDTKPKYWEDNPSLYEKFQAKEKQEAMLSTLRNFAQYLGPVESRRGYEFFRSSHERHKEKHYEQFELLMSGSFVRQLAAALGQIRQPIALNFTDDVREKYNMNNYHLFLGDSRLADTFIQPQPWSEIKDGLLPARVLTELPIAISQAGGWLQSLKLSCPVKCCHMFPPLVPPEHSMIQLRDAFKFLRVVDVSRPGGWCMYTSALLSSGSLRYVRIRRRQSRHSDASCNRPVCERERRRARSFRTNKSTVKSLRIEHATISQAELEQMLGMLSPRCKDIRISSVRITFGSWFKIVESLRIKAGSRIGNGKCKLRFANLSGGGFPQRPRIGIHEDIQRQLAEYDEKMKRVLDYIAGKHVDKWWSV</sequence>
<gene>
    <name evidence="1" type="ORF">CLO192961_LOCUS294587</name>
</gene>
<name>A0ABY6UHS6_BIOOC</name>
<keyword evidence="2" id="KW-1185">Reference proteome</keyword>
<accession>A0ABY6UHS6</accession>
<reference evidence="1 2" key="1">
    <citation type="submission" date="2019-06" db="EMBL/GenBank/DDBJ databases">
        <authorList>
            <person name="Broberg M."/>
        </authorList>
    </citation>
    <scope>NUCLEOTIDE SEQUENCE [LARGE SCALE GENOMIC DNA]</scope>
</reference>
<protein>
    <recommendedName>
        <fullName evidence="3">F-box domain-containing protein</fullName>
    </recommendedName>
</protein>
<dbReference type="EMBL" id="CABFNS010000824">
    <property type="protein sequence ID" value="VUC30786.1"/>
    <property type="molecule type" value="Genomic_DNA"/>
</dbReference>
<organism evidence="1 2">
    <name type="scientific">Bionectria ochroleuca</name>
    <name type="common">Gliocladium roseum</name>
    <dbReference type="NCBI Taxonomy" id="29856"/>
    <lineage>
        <taxon>Eukaryota</taxon>
        <taxon>Fungi</taxon>
        <taxon>Dikarya</taxon>
        <taxon>Ascomycota</taxon>
        <taxon>Pezizomycotina</taxon>
        <taxon>Sordariomycetes</taxon>
        <taxon>Hypocreomycetidae</taxon>
        <taxon>Hypocreales</taxon>
        <taxon>Bionectriaceae</taxon>
        <taxon>Clonostachys</taxon>
    </lineage>
</organism>
<dbReference type="Proteomes" id="UP000766486">
    <property type="component" value="Unassembled WGS sequence"/>
</dbReference>
<evidence type="ECO:0000313" key="2">
    <source>
        <dbReference type="Proteomes" id="UP000766486"/>
    </source>
</evidence>
<proteinExistence type="predicted"/>